<evidence type="ECO:0000313" key="3">
    <source>
        <dbReference type="Proteomes" id="UP000234323"/>
    </source>
</evidence>
<organism evidence="2 3">
    <name type="scientific">Rhizophagus irregularis</name>
    <dbReference type="NCBI Taxonomy" id="588596"/>
    <lineage>
        <taxon>Eukaryota</taxon>
        <taxon>Fungi</taxon>
        <taxon>Fungi incertae sedis</taxon>
        <taxon>Mucoromycota</taxon>
        <taxon>Glomeromycotina</taxon>
        <taxon>Glomeromycetes</taxon>
        <taxon>Glomerales</taxon>
        <taxon>Glomeraceae</taxon>
        <taxon>Rhizophagus</taxon>
    </lineage>
</organism>
<name>A0A2I1H206_9GLOM</name>
<keyword evidence="3" id="KW-1185">Reference proteome</keyword>
<gene>
    <name evidence="2" type="ORF">RhiirA4_425596</name>
</gene>
<feature type="compositionally biased region" description="Basic and acidic residues" evidence="1">
    <location>
        <begin position="42"/>
        <end position="66"/>
    </location>
</feature>
<dbReference type="AlphaFoldDB" id="A0A2I1H206"/>
<feature type="region of interest" description="Disordered" evidence="1">
    <location>
        <begin position="1"/>
        <end position="92"/>
    </location>
</feature>
<dbReference type="OrthoDB" id="2378177at2759"/>
<protein>
    <submittedName>
        <fullName evidence="2">Uncharacterized protein</fullName>
    </submittedName>
</protein>
<sequence>MRQQTTVGQSKKKQSSIPVASKTTKVRPKVPCNCKKCNGKWTESRTREKHYAKEEKLRLAMEEPDKKKRKDSGSNPATIKHRPATNESLPVDDAQAIDHEFYLIDEEQYNTNMESMYDARRKRQQIFDQSLIPEVDQQSNDVRKKRHQFLNPAEVDQQYSDEDFLPIDDLTLSDIQMMMKR</sequence>
<proteinExistence type="predicted"/>
<evidence type="ECO:0000313" key="2">
    <source>
        <dbReference type="EMBL" id="PKY52844.1"/>
    </source>
</evidence>
<accession>A0A2I1H206</accession>
<feature type="compositionally biased region" description="Polar residues" evidence="1">
    <location>
        <begin position="1"/>
        <end position="23"/>
    </location>
</feature>
<dbReference type="Proteomes" id="UP000234323">
    <property type="component" value="Unassembled WGS sequence"/>
</dbReference>
<evidence type="ECO:0000256" key="1">
    <source>
        <dbReference type="SAM" id="MobiDB-lite"/>
    </source>
</evidence>
<dbReference type="EMBL" id="LLXI01001280">
    <property type="protein sequence ID" value="PKY52844.1"/>
    <property type="molecule type" value="Genomic_DNA"/>
</dbReference>
<comment type="caution">
    <text evidence="2">The sequence shown here is derived from an EMBL/GenBank/DDBJ whole genome shotgun (WGS) entry which is preliminary data.</text>
</comment>
<dbReference type="VEuPathDB" id="FungiDB:FUN_022697"/>
<reference evidence="2 3" key="1">
    <citation type="submission" date="2015-10" db="EMBL/GenBank/DDBJ databases">
        <title>Genome analyses suggest a sexual origin of heterokaryosis in a supposedly ancient asexual fungus.</title>
        <authorList>
            <person name="Ropars J."/>
            <person name="Sedzielewska K."/>
            <person name="Noel J."/>
            <person name="Charron P."/>
            <person name="Farinelli L."/>
            <person name="Marton T."/>
            <person name="Kruger M."/>
            <person name="Pelin A."/>
            <person name="Brachmann A."/>
            <person name="Corradi N."/>
        </authorList>
    </citation>
    <scope>NUCLEOTIDE SEQUENCE [LARGE SCALE GENOMIC DNA]</scope>
    <source>
        <strain evidence="2 3">A4</strain>
    </source>
</reference>